<dbReference type="PROSITE" id="PS50077">
    <property type="entry name" value="HEAT_REPEAT"/>
    <property type="match status" value="1"/>
</dbReference>
<evidence type="ECO:0000256" key="8">
    <source>
        <dbReference type="ARBA" id="ARBA00038423"/>
    </source>
</evidence>
<comment type="similarity">
    <text evidence="8">Belongs to the importin beta family. Importin beta-2 subfamily.</text>
</comment>
<dbReference type="InterPro" id="IPR040122">
    <property type="entry name" value="Importin_beta"/>
</dbReference>
<accession>A8N4Z3</accession>
<dbReference type="OrthoDB" id="951172at2759"/>
<dbReference type="HOGENOM" id="CLU_008136_1_0_1"/>
<evidence type="ECO:0000256" key="5">
    <source>
        <dbReference type="ARBA" id="ARBA00022737"/>
    </source>
</evidence>
<evidence type="ECO:0000256" key="10">
    <source>
        <dbReference type="SAM" id="MobiDB-lite"/>
    </source>
</evidence>
<feature type="compositionally biased region" description="Basic and acidic residues" evidence="10">
    <location>
        <begin position="343"/>
        <end position="358"/>
    </location>
</feature>
<evidence type="ECO:0000256" key="3">
    <source>
        <dbReference type="ARBA" id="ARBA00022448"/>
    </source>
</evidence>
<dbReference type="eggNOG" id="KOG2023">
    <property type="taxonomic scope" value="Eukaryota"/>
</dbReference>
<dbReference type="VEuPathDB" id="FungiDB:CC1G_04693"/>
<evidence type="ECO:0000256" key="6">
    <source>
        <dbReference type="ARBA" id="ARBA00022927"/>
    </source>
</evidence>
<evidence type="ECO:0000256" key="7">
    <source>
        <dbReference type="ARBA" id="ARBA00023242"/>
    </source>
</evidence>
<protein>
    <submittedName>
        <fullName evidence="12">Transportin-PC</fullName>
    </submittedName>
</protein>
<evidence type="ECO:0000313" key="13">
    <source>
        <dbReference type="Proteomes" id="UP000001861"/>
    </source>
</evidence>
<feature type="domain" description="Importin N-terminal" evidence="11">
    <location>
        <begin position="33"/>
        <end position="97"/>
    </location>
</feature>
<dbReference type="InterPro" id="IPR016024">
    <property type="entry name" value="ARM-type_fold"/>
</dbReference>
<dbReference type="PANTHER" id="PTHR10527">
    <property type="entry name" value="IMPORTIN BETA"/>
    <property type="match status" value="1"/>
</dbReference>
<keyword evidence="5" id="KW-0677">Repeat</keyword>
<organism evidence="12 13">
    <name type="scientific">Coprinopsis cinerea (strain Okayama-7 / 130 / ATCC MYA-4618 / FGSC 9003)</name>
    <name type="common">Inky cap fungus</name>
    <name type="synonym">Hormographiella aspergillata</name>
    <dbReference type="NCBI Taxonomy" id="240176"/>
    <lineage>
        <taxon>Eukaryota</taxon>
        <taxon>Fungi</taxon>
        <taxon>Dikarya</taxon>
        <taxon>Basidiomycota</taxon>
        <taxon>Agaricomycotina</taxon>
        <taxon>Agaricomycetes</taxon>
        <taxon>Agaricomycetidae</taxon>
        <taxon>Agaricales</taxon>
        <taxon>Agaricineae</taxon>
        <taxon>Psathyrellaceae</taxon>
        <taxon>Coprinopsis</taxon>
    </lineage>
</organism>
<evidence type="ECO:0000256" key="2">
    <source>
        <dbReference type="ARBA" id="ARBA00004496"/>
    </source>
</evidence>
<sequence length="915" mass="102924">MAPWTPNPAGLQEILQTIHESTAVNSTAQRNITEKLNQFTRSPEYIAYLAYILSSMPQEEDRIRTIAGFLLKNNARYILTAPPEVAEFVKAAILQAFTDSSIMIRNAASQDIVTFLGVLEPRNWPECLQHLVNALDDPDLDRQEAAFNALEKACEDYPRKMDMEINGTRPLDYMIPKFLQLSEHPSAKMRSHAVACLSYFVPVNCQSLFVHIDAFIACLFKRASDDDPSVRRHVCQALVLLLAARPDKLMPEMANVAEYMLYSTKDKNENVALEACEFWLTFAEDPDLVPYLQPLLEKVAPVLLDCMVYGEDDLLWLEGDVDDSHVPDKESDIKPRHYGGKAHTFERDPNGDPNEAPKQRIGAYGEETIDSDEEDDYDFDDDDFADEMSTEWNLRKCAAAALDVLAVRFSGELLQHLLGPLKEKLWSNDWLQRESGILALGCIEAIEPHLPTLIPYLINMLNDPKPLVRSITCWTLGRYASWCTQPISEEHKNNYFIPTMEGLLRMVLDNNKRVQEAGCSAFATLEEDAGPELAPYLEPVLRNLVFAFDKYQHKNMLILYDAVGTLADAVGRALANPLYVDILMPPLTKRWSKLADDDDDLIPLLECLASVTIAMGPAFLPHAGPVFERCCNIIHSSLLQYQQYQQNPDLDEPDKAFLVVALDLLSGLTQGLGMHLENLINTSSPHLLHLLTVCLKHPQAPVRQSAYALVGDMAVNCFPLLKPHMPGIMNELILQLDPEPKFEFVSASNNAAWSVGEVALRYGRDDPEFQQWVNPLISRLIPILLHPKAPRSLHENAAVSIGRIGLMHPALVAPHLPEFAPAWCQALYEIRDNEEKDSAFRGFCTLVQTNPAGIAKSLLWFCNSIVRWNHPSPELNNMFQTLLQGFKNHDPQGWAAQVAMFPPAIQERLSQRYGV</sequence>
<dbReference type="OMA" id="AQEGAMS"/>
<dbReference type="Pfam" id="PF13513">
    <property type="entry name" value="HEAT_EZ"/>
    <property type="match status" value="1"/>
</dbReference>
<dbReference type="EMBL" id="AACS02000003">
    <property type="protein sequence ID" value="EAU91926.2"/>
    <property type="molecule type" value="Genomic_DNA"/>
</dbReference>
<dbReference type="AlphaFoldDB" id="A8N4Z3"/>
<dbReference type="GO" id="GO:0006606">
    <property type="term" value="P:protein import into nucleus"/>
    <property type="evidence" value="ECO:0007669"/>
    <property type="project" value="InterPro"/>
</dbReference>
<evidence type="ECO:0000256" key="1">
    <source>
        <dbReference type="ARBA" id="ARBA00004123"/>
    </source>
</evidence>
<feature type="region of interest" description="Disordered" evidence="10">
    <location>
        <begin position="326"/>
        <end position="365"/>
    </location>
</feature>
<keyword evidence="13" id="KW-1185">Reference proteome</keyword>
<evidence type="ECO:0000256" key="9">
    <source>
        <dbReference type="PROSITE-ProRule" id="PRU00103"/>
    </source>
</evidence>
<dbReference type="SUPFAM" id="SSF48371">
    <property type="entry name" value="ARM repeat"/>
    <property type="match status" value="1"/>
</dbReference>
<feature type="repeat" description="HEAT" evidence="9">
    <location>
        <begin position="453"/>
        <end position="491"/>
    </location>
</feature>
<dbReference type="GO" id="GO:0031267">
    <property type="term" value="F:small GTPase binding"/>
    <property type="evidence" value="ECO:0007669"/>
    <property type="project" value="InterPro"/>
</dbReference>
<dbReference type="Proteomes" id="UP000001861">
    <property type="component" value="Unassembled WGS sequence"/>
</dbReference>
<keyword evidence="6" id="KW-0653">Protein transport</keyword>
<dbReference type="InterPro" id="IPR011989">
    <property type="entry name" value="ARM-like"/>
</dbReference>
<name>A8N4Z3_COPC7</name>
<comment type="subcellular location">
    <subcellularLocation>
        <location evidence="2">Cytoplasm</location>
    </subcellularLocation>
    <subcellularLocation>
        <location evidence="1">Nucleus</location>
    </subcellularLocation>
</comment>
<evidence type="ECO:0000313" key="12">
    <source>
        <dbReference type="EMBL" id="EAU91926.2"/>
    </source>
</evidence>
<dbReference type="InterPro" id="IPR021133">
    <property type="entry name" value="HEAT_type_2"/>
</dbReference>
<dbReference type="Pfam" id="PF03810">
    <property type="entry name" value="IBN_N"/>
    <property type="match status" value="1"/>
</dbReference>
<dbReference type="GeneID" id="6006443"/>
<evidence type="ECO:0000259" key="11">
    <source>
        <dbReference type="Pfam" id="PF03810"/>
    </source>
</evidence>
<dbReference type="Gene3D" id="1.25.10.10">
    <property type="entry name" value="Leucine-rich Repeat Variant"/>
    <property type="match status" value="2"/>
</dbReference>
<proteinExistence type="inferred from homology"/>
<dbReference type="RefSeq" id="XP_001830004.2">
    <property type="nucleotide sequence ID" value="XM_001829952.2"/>
</dbReference>
<keyword evidence="4" id="KW-0963">Cytoplasm</keyword>
<reference evidence="12 13" key="1">
    <citation type="journal article" date="2010" name="Proc. Natl. Acad. Sci. U.S.A.">
        <title>Insights into evolution of multicellular fungi from the assembled chromosomes of the mushroom Coprinopsis cinerea (Coprinus cinereus).</title>
        <authorList>
            <person name="Stajich J.E."/>
            <person name="Wilke S.K."/>
            <person name="Ahren D."/>
            <person name="Au C.H."/>
            <person name="Birren B.W."/>
            <person name="Borodovsky M."/>
            <person name="Burns C."/>
            <person name="Canback B."/>
            <person name="Casselton L.A."/>
            <person name="Cheng C.K."/>
            <person name="Deng J."/>
            <person name="Dietrich F.S."/>
            <person name="Fargo D.C."/>
            <person name="Farman M.L."/>
            <person name="Gathman A.C."/>
            <person name="Goldberg J."/>
            <person name="Guigo R."/>
            <person name="Hoegger P.J."/>
            <person name="Hooker J.B."/>
            <person name="Huggins A."/>
            <person name="James T.Y."/>
            <person name="Kamada T."/>
            <person name="Kilaru S."/>
            <person name="Kodira C."/>
            <person name="Kues U."/>
            <person name="Kupfer D."/>
            <person name="Kwan H.S."/>
            <person name="Lomsadze A."/>
            <person name="Li W."/>
            <person name="Lilly W.W."/>
            <person name="Ma L.J."/>
            <person name="Mackey A.J."/>
            <person name="Manning G."/>
            <person name="Martin F."/>
            <person name="Muraguchi H."/>
            <person name="Natvig D.O."/>
            <person name="Palmerini H."/>
            <person name="Ramesh M.A."/>
            <person name="Rehmeyer C.J."/>
            <person name="Roe B.A."/>
            <person name="Shenoy N."/>
            <person name="Stanke M."/>
            <person name="Ter-Hovhannisyan V."/>
            <person name="Tunlid A."/>
            <person name="Velagapudi R."/>
            <person name="Vision T.J."/>
            <person name="Zeng Q."/>
            <person name="Zolan M.E."/>
            <person name="Pukkila P.J."/>
        </authorList>
    </citation>
    <scope>NUCLEOTIDE SEQUENCE [LARGE SCALE GENOMIC DNA]</scope>
    <source>
        <strain evidence="13">Okayama-7 / 130 / ATCC MYA-4618 / FGSC 9003</strain>
    </source>
</reference>
<dbReference type="STRING" id="240176.A8N4Z3"/>
<comment type="caution">
    <text evidence="12">The sequence shown here is derived from an EMBL/GenBank/DDBJ whole genome shotgun (WGS) entry which is preliminary data.</text>
</comment>
<keyword evidence="3" id="KW-0813">Transport</keyword>
<dbReference type="FunCoup" id="A8N4Z3">
    <property type="interactions" value="963"/>
</dbReference>
<dbReference type="GO" id="GO:0031981">
    <property type="term" value="C:nuclear lumen"/>
    <property type="evidence" value="ECO:0007669"/>
    <property type="project" value="UniProtKB-ARBA"/>
</dbReference>
<gene>
    <name evidence="12" type="ORF">CC1G_04693</name>
</gene>
<evidence type="ECO:0000256" key="4">
    <source>
        <dbReference type="ARBA" id="ARBA00022490"/>
    </source>
</evidence>
<dbReference type="GO" id="GO:0005737">
    <property type="term" value="C:cytoplasm"/>
    <property type="evidence" value="ECO:0007669"/>
    <property type="project" value="UniProtKB-SubCell"/>
</dbReference>
<dbReference type="InParanoid" id="A8N4Z3"/>
<dbReference type="InterPro" id="IPR001494">
    <property type="entry name" value="Importin-beta_N"/>
</dbReference>
<dbReference type="FunFam" id="1.25.10.10:FF:000028">
    <property type="entry name" value="Transportin-1 isoform 1"/>
    <property type="match status" value="1"/>
</dbReference>
<keyword evidence="7" id="KW-0539">Nucleus</keyword>
<dbReference type="KEGG" id="cci:CC1G_04693"/>
<feature type="compositionally biased region" description="Basic and acidic residues" evidence="10">
    <location>
        <begin position="326"/>
        <end position="335"/>
    </location>
</feature>